<organism evidence="10 11">
    <name type="scientific">Tenebrio molitor</name>
    <name type="common">Yellow mealworm beetle</name>
    <dbReference type="NCBI Taxonomy" id="7067"/>
    <lineage>
        <taxon>Eukaryota</taxon>
        <taxon>Metazoa</taxon>
        <taxon>Ecdysozoa</taxon>
        <taxon>Arthropoda</taxon>
        <taxon>Hexapoda</taxon>
        <taxon>Insecta</taxon>
        <taxon>Pterygota</taxon>
        <taxon>Neoptera</taxon>
        <taxon>Endopterygota</taxon>
        <taxon>Coleoptera</taxon>
        <taxon>Polyphaga</taxon>
        <taxon>Cucujiformia</taxon>
        <taxon>Tenebrionidae</taxon>
        <taxon>Tenebrio</taxon>
    </lineage>
</organism>
<evidence type="ECO:0000256" key="3">
    <source>
        <dbReference type="ARBA" id="ARBA00022729"/>
    </source>
</evidence>
<dbReference type="FunFam" id="3.15.10.30:FF:000001">
    <property type="entry name" value="Takeout-like protein 1"/>
    <property type="match status" value="1"/>
</dbReference>
<dbReference type="GO" id="GO:0035336">
    <property type="term" value="P:long-chain fatty-acyl-CoA metabolic process"/>
    <property type="evidence" value="ECO:0007669"/>
    <property type="project" value="TreeGrafter"/>
</dbReference>
<dbReference type="CDD" id="cd05236">
    <property type="entry name" value="FAR-N_SDR_e"/>
    <property type="match status" value="1"/>
</dbReference>
<keyword evidence="3" id="KW-0732">Signal</keyword>
<evidence type="ECO:0000256" key="7">
    <source>
        <dbReference type="RuleBase" id="RU363097"/>
    </source>
</evidence>
<evidence type="ECO:0000313" key="11">
    <source>
        <dbReference type="Proteomes" id="UP000719412"/>
    </source>
</evidence>
<dbReference type="InterPro" id="IPR026055">
    <property type="entry name" value="FAR"/>
</dbReference>
<dbReference type="Gene3D" id="3.15.10.30">
    <property type="entry name" value="Haemolymph juvenile hormone binding protein"/>
    <property type="match status" value="1"/>
</dbReference>
<sequence>MKGDASLPDLGLSPADRATIIEKVNVFFHVAATVRFDEKMTVATAINVRGTRDLLQIAAKCKNLEAFVHVSTAYTNCNQKEICEAFYKPPITADELIEMVEKTPEKIVLDETVRSVVRLIGDWPNTYTFTKAVAEDAVRVYGKGLPVCVVRPAVVIATYKEPLRSWIDNLYGATGIVVGAGTGLLKTMHCDSSKTAELVPGDYVINHMIAASYQTAIEKPKEIPIYNYVSSVENHHTWRDFMHQCSTWGEEVPTIRCVWYYTLTMNRFYYVHVLYRIFLHYLPALLMDLGMILARKPPMMMKIYKKITKFESVISHFSTNEWKFHNTNTQDLWKSLTKADQKMFPFSMKELSWDEYYKTHTLGLRQYVVKDDISTLPQAMVKWRRGAGLELYTPVCLQKEQFTLYHTTDVRHCQMTQKRVNVQQVGHFFNHNDTSAEKVIPLVLVYDEFAAKLSSFLDHPIDSTLQIPFVRCHRRQSDFNTCLVIAAEVAVRQLNRPFSELGLPSLEPVEIPSLKVAAGNTVGFEQKYKNIKFTGFTNVKFTRFEVDFDQKQIEMDCMFPEVVMDFDYKFDGKILTRDFFGEGHGVITFVELKFFFNFDLVEYERQGLSYFSIIDKKLILAATVIKSDFQNLFGGDQEMKNSFNRMINSNWRMVFHDVKDKYEDIFGDVFTGVFNRFLSQVSISELFGDE</sequence>
<dbReference type="InterPro" id="IPR033640">
    <property type="entry name" value="FAR_C"/>
</dbReference>
<keyword evidence="11" id="KW-1185">Reference proteome</keyword>
<evidence type="ECO:0000256" key="2">
    <source>
        <dbReference type="ARBA" id="ARBA00022516"/>
    </source>
</evidence>
<dbReference type="Pfam" id="PF07993">
    <property type="entry name" value="NAD_binding_4"/>
    <property type="match status" value="1"/>
</dbReference>
<comment type="similarity">
    <text evidence="6">Belongs to the TO family.</text>
</comment>
<dbReference type="PANTHER" id="PTHR11011:SF60">
    <property type="entry name" value="FATTY ACYL-COA REDUCTASE-RELATED"/>
    <property type="match status" value="1"/>
</dbReference>
<dbReference type="SUPFAM" id="SSF51735">
    <property type="entry name" value="NAD(P)-binding Rossmann-fold domains"/>
    <property type="match status" value="1"/>
</dbReference>
<dbReference type="InterPro" id="IPR013120">
    <property type="entry name" value="FAR_NAD-bd"/>
</dbReference>
<dbReference type="GO" id="GO:0007623">
    <property type="term" value="P:circadian rhythm"/>
    <property type="evidence" value="ECO:0007669"/>
    <property type="project" value="UniProtKB-ARBA"/>
</dbReference>
<evidence type="ECO:0000259" key="9">
    <source>
        <dbReference type="Pfam" id="PF07993"/>
    </source>
</evidence>
<keyword evidence="7" id="KW-0560">Oxidoreductase</keyword>
<proteinExistence type="inferred from homology"/>
<dbReference type="InterPro" id="IPR036291">
    <property type="entry name" value="NAD(P)-bd_dom_sf"/>
</dbReference>
<dbReference type="EMBL" id="JABDTM020023580">
    <property type="protein sequence ID" value="KAH0815083.1"/>
    <property type="molecule type" value="Genomic_DNA"/>
</dbReference>
<reference evidence="10" key="2">
    <citation type="submission" date="2021-08" db="EMBL/GenBank/DDBJ databases">
        <authorList>
            <person name="Eriksson T."/>
        </authorList>
    </citation>
    <scope>NUCLEOTIDE SEQUENCE</scope>
    <source>
        <strain evidence="10">Stoneville</strain>
        <tissue evidence="10">Whole head</tissue>
    </source>
</reference>
<feature type="domain" description="Thioester reductase (TE)" evidence="9">
    <location>
        <begin position="2"/>
        <end position="208"/>
    </location>
</feature>
<comment type="catalytic activity">
    <reaction evidence="7">
        <text>a long-chain fatty acyl-CoA + 2 NADPH + 2 H(+) = a long-chain primary fatty alcohol + 2 NADP(+) + CoA</text>
        <dbReference type="Rhea" id="RHEA:52716"/>
        <dbReference type="ChEBI" id="CHEBI:15378"/>
        <dbReference type="ChEBI" id="CHEBI:57287"/>
        <dbReference type="ChEBI" id="CHEBI:57783"/>
        <dbReference type="ChEBI" id="CHEBI:58349"/>
        <dbReference type="ChEBI" id="CHEBI:77396"/>
        <dbReference type="ChEBI" id="CHEBI:83139"/>
        <dbReference type="EC" id="1.2.1.84"/>
    </reaction>
</comment>
<keyword evidence="2 7" id="KW-0444">Lipid biosynthesis</keyword>
<protein>
    <recommendedName>
        <fullName evidence="7">Fatty acyl-CoA reductase</fullName>
        <ecNumber evidence="7">1.2.1.84</ecNumber>
    </recommendedName>
</protein>
<dbReference type="Gene3D" id="3.40.50.720">
    <property type="entry name" value="NAD(P)-binding Rossmann-like Domain"/>
    <property type="match status" value="1"/>
</dbReference>
<dbReference type="EC" id="1.2.1.84" evidence="7"/>
<evidence type="ECO:0000259" key="8">
    <source>
        <dbReference type="Pfam" id="PF03015"/>
    </source>
</evidence>
<dbReference type="GO" id="GO:0102965">
    <property type="term" value="F:alcohol-forming long-chain fatty acyl-CoA reductase activity"/>
    <property type="evidence" value="ECO:0007669"/>
    <property type="project" value="UniProtKB-EC"/>
</dbReference>
<keyword evidence="4 7" id="KW-0443">Lipid metabolism</keyword>
<reference evidence="10" key="1">
    <citation type="journal article" date="2020" name="J Insects Food Feed">
        <title>The yellow mealworm (Tenebrio molitor) genome: a resource for the emerging insects as food and feed industry.</title>
        <authorList>
            <person name="Eriksson T."/>
            <person name="Andere A."/>
            <person name="Kelstrup H."/>
            <person name="Emery V."/>
            <person name="Picard C."/>
        </authorList>
    </citation>
    <scope>NUCLEOTIDE SEQUENCE</scope>
    <source>
        <strain evidence="10">Stoneville</strain>
        <tissue evidence="10">Whole head</tissue>
    </source>
</reference>
<dbReference type="SMART" id="SM00700">
    <property type="entry name" value="JHBP"/>
    <property type="match status" value="1"/>
</dbReference>
<keyword evidence="5" id="KW-0090">Biological rhythms</keyword>
<dbReference type="PANTHER" id="PTHR11011">
    <property type="entry name" value="MALE STERILITY PROTEIN 2-RELATED"/>
    <property type="match status" value="1"/>
</dbReference>
<comment type="similarity">
    <text evidence="1 7">Belongs to the fatty acyl-CoA reductase family.</text>
</comment>
<dbReference type="AlphaFoldDB" id="A0A8J6HIP2"/>
<evidence type="ECO:0000256" key="1">
    <source>
        <dbReference type="ARBA" id="ARBA00005928"/>
    </source>
</evidence>
<dbReference type="Pfam" id="PF03015">
    <property type="entry name" value="Sterile"/>
    <property type="match status" value="1"/>
</dbReference>
<dbReference type="Proteomes" id="UP000719412">
    <property type="component" value="Unassembled WGS sequence"/>
</dbReference>
<name>A0A8J6HIP2_TENMO</name>
<gene>
    <name evidence="10" type="ORF">GEV33_007707</name>
</gene>
<dbReference type="InterPro" id="IPR038606">
    <property type="entry name" value="To_sf"/>
</dbReference>
<dbReference type="GO" id="GO:0080019">
    <property type="term" value="F:alcohol-forming very long-chain fatty acyl-CoA reductase activity"/>
    <property type="evidence" value="ECO:0007669"/>
    <property type="project" value="InterPro"/>
</dbReference>
<dbReference type="GO" id="GO:0005777">
    <property type="term" value="C:peroxisome"/>
    <property type="evidence" value="ECO:0007669"/>
    <property type="project" value="TreeGrafter"/>
</dbReference>
<keyword evidence="7" id="KW-0521">NADP</keyword>
<feature type="domain" description="Fatty acyl-CoA reductase C-terminal" evidence="8">
    <location>
        <begin position="279"/>
        <end position="371"/>
    </location>
</feature>
<dbReference type="CDD" id="cd09071">
    <property type="entry name" value="FAR_C"/>
    <property type="match status" value="1"/>
</dbReference>
<dbReference type="Pfam" id="PF06585">
    <property type="entry name" value="JHBP"/>
    <property type="match status" value="1"/>
</dbReference>
<comment type="function">
    <text evidence="7">Catalyzes the reduction of fatty acyl-CoA to fatty alcohols.</text>
</comment>
<comment type="caution">
    <text evidence="10">The sequence shown here is derived from an EMBL/GenBank/DDBJ whole genome shotgun (WGS) entry which is preliminary data.</text>
</comment>
<evidence type="ECO:0000256" key="4">
    <source>
        <dbReference type="ARBA" id="ARBA00023098"/>
    </source>
</evidence>
<evidence type="ECO:0000313" key="10">
    <source>
        <dbReference type="EMBL" id="KAH0815083.1"/>
    </source>
</evidence>
<evidence type="ECO:0000256" key="6">
    <source>
        <dbReference type="ARBA" id="ARBA00060902"/>
    </source>
</evidence>
<accession>A0A8J6HIP2</accession>
<dbReference type="InterPro" id="IPR010562">
    <property type="entry name" value="Haemolymph_juvenile_hormone-bd"/>
</dbReference>
<evidence type="ECO:0000256" key="5">
    <source>
        <dbReference type="ARBA" id="ARBA00023108"/>
    </source>
</evidence>